<sequence length="605" mass="64085">MSMPTISRRTFVKTMAVGSGTIAYLATALTVHGAGPEVYTLRIVHTNDHHARIEPVFSGANPVHGGVSRRKTLIDAIRNEGGNQLLLDAGDVFQGTLYFNQYRGLADLEFYNALKYDAMAIGNHEFDIGQAPLADFARGATFPLLSANIQVDRSSPLFGLIKPWVVVWVGGQPIGIIGVTTEDTPVLSNSGPGVRFTNYIDAVRLGVESLRRDGVNKIIALTHVGIQADRELARRVDGLSVIIGGHSHTPMGPMVNPQSPDRPYPEVIASPSRKPVIVAHDWEWGRWLGDLTIGFDANGDITRVVAGRPTEVLPAINPDGGFENRIRTFKGPLDQLRATPVGEARVALNGARADVRSKETNLGNLIADSMLAKTAPAGAQLAIMNGGGIRTSIPEGRITLGQVLEVMPFGNTLVLLTLTGDQVKAALENGVSQVEQSAGRFPQVSGMRYSWNASAPAGSRITGIQVSDGRGGFVAINPNATYRVVVNNFIAGGGDGYSVLQQGTNRVDTGFLDADVLVEYLQARSPVSPQVEGRIVQNGTLPGAAASAPAPAEMPVALPRTGGESLPAWLLALAAAGAIGGGLRLRERAARMATADEHEPVTVNQ</sequence>
<reference evidence="7 8" key="1">
    <citation type="submission" date="2007-08" db="EMBL/GenBank/DDBJ databases">
        <title>Complete sequence of Roseiflexus castenholzii DSM 13941.</title>
        <authorList>
            <consortium name="US DOE Joint Genome Institute"/>
            <person name="Copeland A."/>
            <person name="Lucas S."/>
            <person name="Lapidus A."/>
            <person name="Barry K."/>
            <person name="Glavina del Rio T."/>
            <person name="Dalin E."/>
            <person name="Tice H."/>
            <person name="Pitluck S."/>
            <person name="Thompson L.S."/>
            <person name="Brettin T."/>
            <person name="Bruce D."/>
            <person name="Detter J.C."/>
            <person name="Han C."/>
            <person name="Tapia R."/>
            <person name="Schmutz J."/>
            <person name="Larimer F."/>
            <person name="Land M."/>
            <person name="Hauser L."/>
            <person name="Kyrpides N."/>
            <person name="Mikhailova N."/>
            <person name="Bryant D.A."/>
            <person name="Hanada S."/>
            <person name="Tsukatani Y."/>
            <person name="Richardson P."/>
        </authorList>
    </citation>
    <scope>NUCLEOTIDE SEQUENCE [LARGE SCALE GENOMIC DNA]</scope>
    <source>
        <strain evidence="8">DSM 13941 / HLO8</strain>
    </source>
</reference>
<evidence type="ECO:0000256" key="2">
    <source>
        <dbReference type="ARBA" id="ARBA00022525"/>
    </source>
</evidence>
<dbReference type="GO" id="GO:0005576">
    <property type="term" value="C:extracellular region"/>
    <property type="evidence" value="ECO:0007669"/>
    <property type="project" value="UniProtKB-SubCell"/>
</dbReference>
<dbReference type="STRING" id="383372.Rcas_1226"/>
<dbReference type="PRINTS" id="PR01607">
    <property type="entry name" value="APYRASEFAMLY"/>
</dbReference>
<evidence type="ECO:0000313" key="7">
    <source>
        <dbReference type="EMBL" id="ABU57323.1"/>
    </source>
</evidence>
<keyword evidence="8" id="KW-1185">Reference proteome</keyword>
<dbReference type="Proteomes" id="UP000000263">
    <property type="component" value="Chromosome"/>
</dbReference>
<dbReference type="InterPro" id="IPR036907">
    <property type="entry name" value="5'-Nucleotdase_C_sf"/>
</dbReference>
<dbReference type="CDD" id="cd07409">
    <property type="entry name" value="MPP_CD73_N"/>
    <property type="match status" value="1"/>
</dbReference>
<keyword evidence="2" id="KW-0964">Secreted</keyword>
<dbReference type="Pfam" id="PF00149">
    <property type="entry name" value="Metallophos"/>
    <property type="match status" value="1"/>
</dbReference>
<protein>
    <submittedName>
        <fullName evidence="7">5'-Nucleotidase domain protein</fullName>
    </submittedName>
</protein>
<dbReference type="HOGENOM" id="CLU_005854_7_1_0"/>
<dbReference type="Pfam" id="PF02872">
    <property type="entry name" value="5_nucleotid_C"/>
    <property type="match status" value="1"/>
</dbReference>
<evidence type="ECO:0000259" key="6">
    <source>
        <dbReference type="Pfam" id="PF02872"/>
    </source>
</evidence>
<comment type="similarity">
    <text evidence="4">Belongs to the 5'-nucleotidase family.</text>
</comment>
<dbReference type="GO" id="GO:0000166">
    <property type="term" value="F:nucleotide binding"/>
    <property type="evidence" value="ECO:0007669"/>
    <property type="project" value="UniProtKB-KW"/>
</dbReference>
<dbReference type="AlphaFoldDB" id="A7NIM3"/>
<name>A7NIM3_ROSCS</name>
<comment type="subcellular location">
    <subcellularLocation>
        <location evidence="1">Secreted</location>
    </subcellularLocation>
</comment>
<dbReference type="SUPFAM" id="SSF56300">
    <property type="entry name" value="Metallo-dependent phosphatases"/>
    <property type="match status" value="1"/>
</dbReference>
<evidence type="ECO:0000256" key="4">
    <source>
        <dbReference type="RuleBase" id="RU362119"/>
    </source>
</evidence>
<dbReference type="eggNOG" id="COG0737">
    <property type="taxonomic scope" value="Bacteria"/>
</dbReference>
<dbReference type="InterPro" id="IPR006311">
    <property type="entry name" value="TAT_signal"/>
</dbReference>
<dbReference type="PROSITE" id="PS51318">
    <property type="entry name" value="TAT"/>
    <property type="match status" value="1"/>
</dbReference>
<dbReference type="PANTHER" id="PTHR11575">
    <property type="entry name" value="5'-NUCLEOTIDASE-RELATED"/>
    <property type="match status" value="1"/>
</dbReference>
<dbReference type="InterPro" id="IPR004843">
    <property type="entry name" value="Calcineurin-like_PHP"/>
</dbReference>
<dbReference type="SUPFAM" id="SSF55816">
    <property type="entry name" value="5'-nucleotidase (syn. UDP-sugar hydrolase), C-terminal domain"/>
    <property type="match status" value="1"/>
</dbReference>
<accession>A7NIM3</accession>
<dbReference type="GO" id="GO:0046872">
    <property type="term" value="F:metal ion binding"/>
    <property type="evidence" value="ECO:0007669"/>
    <property type="project" value="InterPro"/>
</dbReference>
<dbReference type="EMBL" id="CP000804">
    <property type="protein sequence ID" value="ABU57323.1"/>
    <property type="molecule type" value="Genomic_DNA"/>
</dbReference>
<feature type="domain" description="Calcineurin-like phosphoesterase" evidence="5">
    <location>
        <begin position="41"/>
        <end position="250"/>
    </location>
</feature>
<dbReference type="FunFam" id="3.90.780.10:FF:000004">
    <property type="entry name" value="UDP-sugar hydrolase, putative"/>
    <property type="match status" value="1"/>
</dbReference>
<keyword evidence="4" id="KW-0547">Nucleotide-binding</keyword>
<dbReference type="InterPro" id="IPR006146">
    <property type="entry name" value="5'-Nucleotdase_CS"/>
</dbReference>
<dbReference type="Gene3D" id="3.60.21.10">
    <property type="match status" value="1"/>
</dbReference>
<feature type="domain" description="5'-Nucleotidase C-terminal" evidence="6">
    <location>
        <begin position="341"/>
        <end position="501"/>
    </location>
</feature>
<dbReference type="InterPro" id="IPR008334">
    <property type="entry name" value="5'-Nucleotdase_C"/>
</dbReference>
<dbReference type="OrthoDB" id="9801679at2"/>
<organism evidence="7 8">
    <name type="scientific">Roseiflexus castenholzii (strain DSM 13941 / HLO8)</name>
    <dbReference type="NCBI Taxonomy" id="383372"/>
    <lineage>
        <taxon>Bacteria</taxon>
        <taxon>Bacillati</taxon>
        <taxon>Chloroflexota</taxon>
        <taxon>Chloroflexia</taxon>
        <taxon>Chloroflexales</taxon>
        <taxon>Roseiflexineae</taxon>
        <taxon>Roseiflexaceae</taxon>
        <taxon>Roseiflexus</taxon>
    </lineage>
</organism>
<dbReference type="PROSITE" id="PS00785">
    <property type="entry name" value="5_NUCLEOTIDASE_1"/>
    <property type="match status" value="1"/>
</dbReference>
<evidence type="ECO:0000259" key="5">
    <source>
        <dbReference type="Pfam" id="PF00149"/>
    </source>
</evidence>
<dbReference type="PANTHER" id="PTHR11575:SF24">
    <property type="entry name" value="5'-NUCLEOTIDASE"/>
    <property type="match status" value="1"/>
</dbReference>
<dbReference type="GO" id="GO:0009166">
    <property type="term" value="P:nucleotide catabolic process"/>
    <property type="evidence" value="ECO:0007669"/>
    <property type="project" value="InterPro"/>
</dbReference>
<dbReference type="PROSITE" id="PS00786">
    <property type="entry name" value="5_NUCLEOTIDASE_2"/>
    <property type="match status" value="1"/>
</dbReference>
<evidence type="ECO:0000313" key="8">
    <source>
        <dbReference type="Proteomes" id="UP000000263"/>
    </source>
</evidence>
<dbReference type="GO" id="GO:0016788">
    <property type="term" value="F:hydrolase activity, acting on ester bonds"/>
    <property type="evidence" value="ECO:0007669"/>
    <property type="project" value="InterPro"/>
</dbReference>
<dbReference type="InterPro" id="IPR029052">
    <property type="entry name" value="Metallo-depent_PP-like"/>
</dbReference>
<keyword evidence="3" id="KW-0732">Signal</keyword>
<evidence type="ECO:0000256" key="3">
    <source>
        <dbReference type="ARBA" id="ARBA00022729"/>
    </source>
</evidence>
<keyword evidence="4" id="KW-0378">Hydrolase</keyword>
<dbReference type="Gene3D" id="3.90.780.10">
    <property type="entry name" value="5'-Nucleotidase, C-terminal domain"/>
    <property type="match status" value="1"/>
</dbReference>
<evidence type="ECO:0000256" key="1">
    <source>
        <dbReference type="ARBA" id="ARBA00004613"/>
    </source>
</evidence>
<proteinExistence type="inferred from homology"/>
<gene>
    <name evidence="7" type="ordered locus">Rcas_1226</name>
</gene>
<dbReference type="InterPro" id="IPR006179">
    <property type="entry name" value="5_nucleotidase/apyrase"/>
</dbReference>
<dbReference type="KEGG" id="rca:Rcas_1226"/>